<name>A0ABR8E2G4_9NOSO</name>
<feature type="non-terminal residue" evidence="1">
    <location>
        <position position="182"/>
    </location>
</feature>
<proteinExistence type="predicted"/>
<dbReference type="EMBL" id="JACJSI010000330">
    <property type="protein sequence ID" value="MBD2535774.1"/>
    <property type="molecule type" value="Genomic_DNA"/>
</dbReference>
<dbReference type="Proteomes" id="UP000623440">
    <property type="component" value="Unassembled WGS sequence"/>
</dbReference>
<sequence length="182" mass="20243">MLTLDREETKSALNYDDLNSSIKDTLAVIDQFELQAVELFRIMHDEQIYRIAGYKNFSKYCQGELYMYGGYRRINQLLGASKVIVAAGELGLQIKNERQARPLLRLVKEPEKLIAAIRLALSSNPNPSESDFAAAANIVAPIPKGKKQFLQEPLVPKNAITISSPEHPRYGQSGVIVADAPN</sequence>
<accession>A0ABR8E2G4</accession>
<evidence type="ECO:0000313" key="2">
    <source>
        <dbReference type="Proteomes" id="UP000623440"/>
    </source>
</evidence>
<keyword evidence="2" id="KW-1185">Reference proteome</keyword>
<gene>
    <name evidence="1" type="ORF">H6G97_43050</name>
</gene>
<comment type="caution">
    <text evidence="1">The sequence shown here is derived from an EMBL/GenBank/DDBJ whole genome shotgun (WGS) entry which is preliminary data.</text>
</comment>
<protein>
    <submittedName>
        <fullName evidence="1">Uncharacterized protein</fullName>
    </submittedName>
</protein>
<evidence type="ECO:0000313" key="1">
    <source>
        <dbReference type="EMBL" id="MBD2535774.1"/>
    </source>
</evidence>
<organism evidence="1 2">
    <name type="scientific">Nostoc flagelliforme FACHB-838</name>
    <dbReference type="NCBI Taxonomy" id="2692904"/>
    <lineage>
        <taxon>Bacteria</taxon>
        <taxon>Bacillati</taxon>
        <taxon>Cyanobacteriota</taxon>
        <taxon>Cyanophyceae</taxon>
        <taxon>Nostocales</taxon>
        <taxon>Nostocaceae</taxon>
        <taxon>Nostoc</taxon>
    </lineage>
</organism>
<reference evidence="1 2" key="1">
    <citation type="journal article" date="2020" name="ISME J.">
        <title>Comparative genomics reveals insights into cyanobacterial evolution and habitat adaptation.</title>
        <authorList>
            <person name="Chen M.Y."/>
            <person name="Teng W.K."/>
            <person name="Zhao L."/>
            <person name="Hu C.X."/>
            <person name="Zhou Y.K."/>
            <person name="Han B.P."/>
            <person name="Song L.R."/>
            <person name="Shu W.S."/>
        </authorList>
    </citation>
    <scope>NUCLEOTIDE SEQUENCE [LARGE SCALE GENOMIC DNA]</scope>
    <source>
        <strain evidence="1 2">FACHB-838</strain>
    </source>
</reference>